<evidence type="ECO:0000256" key="1">
    <source>
        <dbReference type="SAM" id="MobiDB-lite"/>
    </source>
</evidence>
<keyword evidence="3" id="KW-1185">Reference proteome</keyword>
<feature type="region of interest" description="Disordered" evidence="1">
    <location>
        <begin position="1"/>
        <end position="44"/>
    </location>
</feature>
<sequence length="58" mass="5490">MGAPIDDAGAHGGGRTGGAECREIGSGTAGRSYISVPTPAAAGVGTTDFRTVSAVSAP</sequence>
<dbReference type="EMBL" id="BOOB01000036">
    <property type="protein sequence ID" value="GIH34387.1"/>
    <property type="molecule type" value="Genomic_DNA"/>
</dbReference>
<dbReference type="Proteomes" id="UP000651728">
    <property type="component" value="Unassembled WGS sequence"/>
</dbReference>
<evidence type="ECO:0000313" key="3">
    <source>
        <dbReference type="Proteomes" id="UP000651728"/>
    </source>
</evidence>
<protein>
    <submittedName>
        <fullName evidence="2">Uncharacterized protein</fullName>
    </submittedName>
</protein>
<comment type="caution">
    <text evidence="2">The sequence shown here is derived from an EMBL/GenBank/DDBJ whole genome shotgun (WGS) entry which is preliminary data.</text>
</comment>
<evidence type="ECO:0000313" key="2">
    <source>
        <dbReference type="EMBL" id="GIH34387.1"/>
    </source>
</evidence>
<gene>
    <name evidence="2" type="ORF">Mam01_45510</name>
</gene>
<accession>A0ABQ4FHY3</accession>
<reference evidence="2 3" key="1">
    <citation type="submission" date="2021-01" db="EMBL/GenBank/DDBJ databases">
        <title>Whole genome shotgun sequence of Microbispora amethystogenes NBRC 101907.</title>
        <authorList>
            <person name="Komaki H."/>
            <person name="Tamura T."/>
        </authorList>
    </citation>
    <scope>NUCLEOTIDE SEQUENCE [LARGE SCALE GENOMIC DNA]</scope>
    <source>
        <strain evidence="2 3">NBRC 101907</strain>
    </source>
</reference>
<organism evidence="2 3">
    <name type="scientific">Microbispora amethystogenes</name>
    <dbReference type="NCBI Taxonomy" id="1427754"/>
    <lineage>
        <taxon>Bacteria</taxon>
        <taxon>Bacillati</taxon>
        <taxon>Actinomycetota</taxon>
        <taxon>Actinomycetes</taxon>
        <taxon>Streptosporangiales</taxon>
        <taxon>Streptosporangiaceae</taxon>
        <taxon>Microbispora</taxon>
    </lineage>
</organism>
<name>A0ABQ4FHY3_9ACTN</name>
<proteinExistence type="predicted"/>